<dbReference type="RefSeq" id="XP_026694841.1">
    <property type="nucleotide sequence ID" value="XM_026839040.1"/>
</dbReference>
<protein>
    <submittedName>
        <fullName evidence="2">Uncharacterized LOC100175851</fullName>
    </submittedName>
</protein>
<dbReference type="HOGENOM" id="CLU_152029_0_0_1"/>
<organism evidence="2 3">
    <name type="scientific">Ciona intestinalis</name>
    <name type="common">Transparent sea squirt</name>
    <name type="synonym">Ascidia intestinalis</name>
    <dbReference type="NCBI Taxonomy" id="7719"/>
    <lineage>
        <taxon>Eukaryota</taxon>
        <taxon>Metazoa</taxon>
        <taxon>Chordata</taxon>
        <taxon>Tunicata</taxon>
        <taxon>Ascidiacea</taxon>
        <taxon>Phlebobranchia</taxon>
        <taxon>Cionidae</taxon>
        <taxon>Ciona</taxon>
    </lineage>
</organism>
<reference evidence="2" key="2">
    <citation type="submission" date="2025-08" db="UniProtKB">
        <authorList>
            <consortium name="Ensembl"/>
        </authorList>
    </citation>
    <scope>IDENTIFICATION</scope>
</reference>
<evidence type="ECO:0000313" key="2">
    <source>
        <dbReference type="Ensembl" id="ENSCINP00000005025.3"/>
    </source>
</evidence>
<evidence type="ECO:0000313" key="3">
    <source>
        <dbReference type="Proteomes" id="UP000008144"/>
    </source>
</evidence>
<evidence type="ECO:0000256" key="1">
    <source>
        <dbReference type="SAM" id="MobiDB-lite"/>
    </source>
</evidence>
<dbReference type="AlphaFoldDB" id="F7B4H6"/>
<proteinExistence type="predicted"/>
<accession>F7B4H6</accession>
<keyword evidence="3" id="KW-1185">Reference proteome</keyword>
<dbReference type="Proteomes" id="UP000008144">
    <property type="component" value="Unassembled WGS sequence"/>
</dbReference>
<gene>
    <name evidence="2" type="primary">LOC100175851</name>
</gene>
<reference evidence="2" key="3">
    <citation type="submission" date="2025-09" db="UniProtKB">
        <authorList>
            <consortium name="Ensembl"/>
        </authorList>
    </citation>
    <scope>IDENTIFICATION</scope>
</reference>
<dbReference type="GeneID" id="100175851"/>
<reference evidence="3" key="1">
    <citation type="journal article" date="2002" name="Science">
        <title>The draft genome of Ciona intestinalis: insights into chordate and vertebrate origins.</title>
        <authorList>
            <person name="Dehal P."/>
            <person name="Satou Y."/>
            <person name="Campbell R.K."/>
            <person name="Chapman J."/>
            <person name="Degnan B."/>
            <person name="De Tomaso A."/>
            <person name="Davidson B."/>
            <person name="Di Gregorio A."/>
            <person name="Gelpke M."/>
            <person name="Goodstein D.M."/>
            <person name="Harafuji N."/>
            <person name="Hastings K.E."/>
            <person name="Ho I."/>
            <person name="Hotta K."/>
            <person name="Huang W."/>
            <person name="Kawashima T."/>
            <person name="Lemaire P."/>
            <person name="Martinez D."/>
            <person name="Meinertzhagen I.A."/>
            <person name="Necula S."/>
            <person name="Nonaka M."/>
            <person name="Putnam N."/>
            <person name="Rash S."/>
            <person name="Saiga H."/>
            <person name="Satake M."/>
            <person name="Terry A."/>
            <person name="Yamada L."/>
            <person name="Wang H.G."/>
            <person name="Awazu S."/>
            <person name="Azumi K."/>
            <person name="Boore J."/>
            <person name="Branno M."/>
            <person name="Chin-Bow S."/>
            <person name="DeSantis R."/>
            <person name="Doyle S."/>
            <person name="Francino P."/>
            <person name="Keys D.N."/>
            <person name="Haga S."/>
            <person name="Hayashi H."/>
            <person name="Hino K."/>
            <person name="Imai K.S."/>
            <person name="Inaba K."/>
            <person name="Kano S."/>
            <person name="Kobayashi K."/>
            <person name="Kobayashi M."/>
            <person name="Lee B.I."/>
            <person name="Makabe K.W."/>
            <person name="Manohar C."/>
            <person name="Matassi G."/>
            <person name="Medina M."/>
            <person name="Mochizuki Y."/>
            <person name="Mount S."/>
            <person name="Morishita T."/>
            <person name="Miura S."/>
            <person name="Nakayama A."/>
            <person name="Nishizaka S."/>
            <person name="Nomoto H."/>
            <person name="Ohta F."/>
            <person name="Oishi K."/>
            <person name="Rigoutsos I."/>
            <person name="Sano M."/>
            <person name="Sasaki A."/>
            <person name="Sasakura Y."/>
            <person name="Shoguchi E."/>
            <person name="Shin-i T."/>
            <person name="Spagnuolo A."/>
            <person name="Stainier D."/>
            <person name="Suzuki M.M."/>
            <person name="Tassy O."/>
            <person name="Takatori N."/>
            <person name="Tokuoka M."/>
            <person name="Yagi K."/>
            <person name="Yoshizaki F."/>
            <person name="Wada S."/>
            <person name="Zhang C."/>
            <person name="Hyatt P.D."/>
            <person name="Larimer F."/>
            <person name="Detter C."/>
            <person name="Doggett N."/>
            <person name="Glavina T."/>
            <person name="Hawkins T."/>
            <person name="Richardson P."/>
            <person name="Lucas S."/>
            <person name="Kohara Y."/>
            <person name="Levine M."/>
            <person name="Satoh N."/>
            <person name="Rokhsar D.S."/>
        </authorList>
    </citation>
    <scope>NUCLEOTIDE SEQUENCE [LARGE SCALE GENOMIC DNA]</scope>
</reference>
<dbReference type="KEGG" id="cin:100175851"/>
<name>F7B4H6_CIOIN</name>
<sequence>MTITQPWYTTSTQPWTTTTEPSTTTTTPETTTTNYVPFWTNVPFWFYITNNGQRLSPRQIQNLLNQVSWLNGQNWPMLPNPYLPNSAAMPKWLLRAIQQNRQQNRPRQNGPRRLQG</sequence>
<dbReference type="Ensembl" id="ENSCINT00000005025.3">
    <property type="protein sequence ID" value="ENSCINP00000005025.3"/>
    <property type="gene ID" value="ENSCING00000015064.2"/>
</dbReference>
<feature type="region of interest" description="Disordered" evidence="1">
    <location>
        <begin position="1"/>
        <end position="31"/>
    </location>
</feature>
<dbReference type="InParanoid" id="F7B4H6"/>